<sequence>MISIIASDMDGTLLNDKMQVSDGNMTAIKAAQDAGIEFVVATGRSRSEALPLIDSDDIQPTLITMNGAQIFDSLGNEVLNVPIDSETVTAVTENLRENNIYFELMTTAGNYSDSKVSRIQNVADLLVNLNPDTSYKIAVALAAARLELMNINYVDDHYQGIINDPTVKILKIIAFSTQGMTELAPIKAFCEARGDLVVTSSSSNNIEINHIDAQKGIALAAYAEQKGIPVEQTMAIGDNLNDFSMIKTAGIGVAMGNAVPTIKELANYQTATNIQDGVAQAIYHAIDLNRTAEKK</sequence>
<reference evidence="1 2" key="1">
    <citation type="submission" date="2017-07" db="EMBL/GenBank/DDBJ databases">
        <title>Lactobacillus curvatus MRS6 whole genome.</title>
        <authorList>
            <person name="Jans C."/>
            <person name="Lagler S."/>
            <person name="Lacroix C."/>
            <person name="Meile L."/>
            <person name="Stevens M.J.A."/>
        </authorList>
    </citation>
    <scope>NUCLEOTIDE SEQUENCE [LARGE SCALE GENOMIC DNA]</scope>
    <source>
        <strain evidence="1 2">MRS6</strain>
    </source>
</reference>
<gene>
    <name evidence="1" type="ORF">CG419_03450</name>
</gene>
<dbReference type="PANTHER" id="PTHR10000">
    <property type="entry name" value="PHOSPHOSERINE PHOSPHATASE"/>
    <property type="match status" value="1"/>
</dbReference>
<name>A0A1X7QJS1_LATCU</name>
<accession>A0A1X7QJS1</accession>
<dbReference type="PRINTS" id="PR00119">
    <property type="entry name" value="CATATPASE"/>
</dbReference>
<dbReference type="GO" id="GO:0005829">
    <property type="term" value="C:cytosol"/>
    <property type="evidence" value="ECO:0007669"/>
    <property type="project" value="TreeGrafter"/>
</dbReference>
<dbReference type="CDD" id="cd07516">
    <property type="entry name" value="HAD_Pase"/>
    <property type="match status" value="1"/>
</dbReference>
<dbReference type="InterPro" id="IPR023214">
    <property type="entry name" value="HAD_sf"/>
</dbReference>
<dbReference type="SFLD" id="SFLDS00003">
    <property type="entry name" value="Haloacid_Dehalogenase"/>
    <property type="match status" value="1"/>
</dbReference>
<dbReference type="Pfam" id="PF08282">
    <property type="entry name" value="Hydrolase_3"/>
    <property type="match status" value="1"/>
</dbReference>
<evidence type="ECO:0000313" key="2">
    <source>
        <dbReference type="Proteomes" id="UP000199749"/>
    </source>
</evidence>
<dbReference type="GO" id="GO:0000287">
    <property type="term" value="F:magnesium ion binding"/>
    <property type="evidence" value="ECO:0007669"/>
    <property type="project" value="TreeGrafter"/>
</dbReference>
<dbReference type="GO" id="GO:0016791">
    <property type="term" value="F:phosphatase activity"/>
    <property type="evidence" value="ECO:0007669"/>
    <property type="project" value="TreeGrafter"/>
</dbReference>
<organism evidence="1 2">
    <name type="scientific">Latilactobacillus curvatus</name>
    <name type="common">Lactobacillus curvatus</name>
    <dbReference type="NCBI Taxonomy" id="28038"/>
    <lineage>
        <taxon>Bacteria</taxon>
        <taxon>Bacillati</taxon>
        <taxon>Bacillota</taxon>
        <taxon>Bacilli</taxon>
        <taxon>Lactobacillales</taxon>
        <taxon>Lactobacillaceae</taxon>
        <taxon>Latilactobacillus</taxon>
    </lineage>
</organism>
<evidence type="ECO:0000313" key="1">
    <source>
        <dbReference type="EMBL" id="ASN59733.1"/>
    </source>
</evidence>
<dbReference type="EMBL" id="CP022474">
    <property type="protein sequence ID" value="ASN59733.1"/>
    <property type="molecule type" value="Genomic_DNA"/>
</dbReference>
<dbReference type="PROSITE" id="PS01229">
    <property type="entry name" value="COF_2"/>
    <property type="match status" value="1"/>
</dbReference>
<dbReference type="Proteomes" id="UP000199749">
    <property type="component" value="Chromosome"/>
</dbReference>
<dbReference type="NCBIfam" id="TIGR01484">
    <property type="entry name" value="HAD-SF-IIB"/>
    <property type="match status" value="1"/>
</dbReference>
<dbReference type="SUPFAM" id="SSF56784">
    <property type="entry name" value="HAD-like"/>
    <property type="match status" value="1"/>
</dbReference>
<dbReference type="PANTHER" id="PTHR10000:SF55">
    <property type="entry name" value="5-AMINO-6-(5-PHOSPHO-D-RIBITYLAMINO)URACIL PHOSPHATASE YCSE"/>
    <property type="match status" value="1"/>
</dbReference>
<dbReference type="RefSeq" id="WP_039099126.1">
    <property type="nucleotide sequence ID" value="NZ_CP022474.1"/>
</dbReference>
<dbReference type="SFLD" id="SFLDG01140">
    <property type="entry name" value="C2.B:_Phosphomannomutase_and_P"/>
    <property type="match status" value="1"/>
</dbReference>
<dbReference type="InterPro" id="IPR006379">
    <property type="entry name" value="HAD-SF_hydro_IIB"/>
</dbReference>
<dbReference type="InterPro" id="IPR000150">
    <property type="entry name" value="Cof"/>
</dbReference>
<dbReference type="NCBIfam" id="TIGR00099">
    <property type="entry name" value="Cof-subfamily"/>
    <property type="match status" value="1"/>
</dbReference>
<proteinExistence type="predicted"/>
<dbReference type="InterPro" id="IPR036412">
    <property type="entry name" value="HAD-like_sf"/>
</dbReference>
<dbReference type="PROSITE" id="PS01228">
    <property type="entry name" value="COF_1"/>
    <property type="match status" value="1"/>
</dbReference>
<dbReference type="Gene3D" id="3.30.1240.10">
    <property type="match status" value="1"/>
</dbReference>
<protein>
    <submittedName>
        <fullName evidence="1">HAD family phosphatase</fullName>
    </submittedName>
</protein>
<dbReference type="AlphaFoldDB" id="A0A1X7QJS1"/>
<dbReference type="Gene3D" id="3.40.50.1000">
    <property type="entry name" value="HAD superfamily/HAD-like"/>
    <property type="match status" value="1"/>
</dbReference>